<evidence type="ECO:0000313" key="3">
    <source>
        <dbReference type="Proteomes" id="UP001465426"/>
    </source>
</evidence>
<protein>
    <submittedName>
        <fullName evidence="2">Uncharacterized protein</fullName>
    </submittedName>
</protein>
<name>A0ABV1EWB6_9BACI</name>
<proteinExistence type="predicted"/>
<reference evidence="2 3" key="1">
    <citation type="submission" date="2024-03" db="EMBL/GenBank/DDBJ databases">
        <title>Human intestinal bacterial collection.</title>
        <authorList>
            <person name="Pauvert C."/>
            <person name="Hitch T.C.A."/>
            <person name="Clavel T."/>
        </authorList>
    </citation>
    <scope>NUCLEOTIDE SEQUENCE [LARGE SCALE GENOMIC DNA]</scope>
    <source>
        <strain evidence="2 3">CLA-SR-H024</strain>
    </source>
</reference>
<evidence type="ECO:0000256" key="1">
    <source>
        <dbReference type="SAM" id="Phobius"/>
    </source>
</evidence>
<organism evidence="2 3">
    <name type="scientific">Niallia hominis</name>
    <dbReference type="NCBI Taxonomy" id="3133173"/>
    <lineage>
        <taxon>Bacteria</taxon>
        <taxon>Bacillati</taxon>
        <taxon>Bacillota</taxon>
        <taxon>Bacilli</taxon>
        <taxon>Bacillales</taxon>
        <taxon>Bacillaceae</taxon>
        <taxon>Niallia</taxon>
    </lineage>
</organism>
<feature type="transmembrane region" description="Helical" evidence="1">
    <location>
        <begin position="93"/>
        <end position="115"/>
    </location>
</feature>
<evidence type="ECO:0000313" key="2">
    <source>
        <dbReference type="EMBL" id="MEQ2465367.1"/>
    </source>
</evidence>
<keyword evidence="1" id="KW-0472">Membrane</keyword>
<sequence length="126" mass="14174">MVKVKGHTIIFAAKVFCISFLVISGYYYLLWITKTSQTFDTALYFNAGAFGGILASKIKLQGHISIKEILILTMVLLIILNIIRLILNIEDTTLFAFLGLISGIPIYACTKKAFLRLESELRIKKK</sequence>
<dbReference type="Proteomes" id="UP001465426">
    <property type="component" value="Unassembled WGS sequence"/>
</dbReference>
<feature type="transmembrane region" description="Helical" evidence="1">
    <location>
        <begin position="9"/>
        <end position="29"/>
    </location>
</feature>
<accession>A0ABV1EWB6</accession>
<feature type="transmembrane region" description="Helical" evidence="1">
    <location>
        <begin position="70"/>
        <end position="87"/>
    </location>
</feature>
<gene>
    <name evidence="2" type="ORF">WMO63_06750</name>
</gene>
<dbReference type="EMBL" id="JBBMFN010000011">
    <property type="protein sequence ID" value="MEQ2465367.1"/>
    <property type="molecule type" value="Genomic_DNA"/>
</dbReference>
<keyword evidence="1" id="KW-1133">Transmembrane helix</keyword>
<dbReference type="RefSeq" id="WP_235252347.1">
    <property type="nucleotide sequence ID" value="NZ_JBBMFN010000011.1"/>
</dbReference>
<keyword evidence="3" id="KW-1185">Reference proteome</keyword>
<keyword evidence="1" id="KW-0812">Transmembrane</keyword>
<comment type="caution">
    <text evidence="2">The sequence shown here is derived from an EMBL/GenBank/DDBJ whole genome shotgun (WGS) entry which is preliminary data.</text>
</comment>